<feature type="domain" description="HTH cro/C1-type" evidence="2">
    <location>
        <begin position="7"/>
        <end position="61"/>
    </location>
</feature>
<dbReference type="EMBL" id="JASJUT010000012">
    <property type="protein sequence ID" value="MDK2597728.1"/>
    <property type="molecule type" value="Genomic_DNA"/>
</dbReference>
<dbReference type="PANTHER" id="PTHR46558:SF13">
    <property type="entry name" value="HTH-TYPE TRANSCRIPTIONAL REGULATOR IMMR"/>
    <property type="match status" value="1"/>
</dbReference>
<dbReference type="RefSeq" id="WP_284138453.1">
    <property type="nucleotide sequence ID" value="NZ_JASJUT010000012.1"/>
</dbReference>
<dbReference type="PANTHER" id="PTHR46558">
    <property type="entry name" value="TRACRIPTIONAL REGULATORY PROTEIN-RELATED-RELATED"/>
    <property type="match status" value="1"/>
</dbReference>
<dbReference type="Pfam" id="PF01381">
    <property type="entry name" value="HTH_3"/>
    <property type="match status" value="1"/>
</dbReference>
<evidence type="ECO:0000313" key="3">
    <source>
        <dbReference type="EMBL" id="MDK2597728.1"/>
    </source>
</evidence>
<evidence type="ECO:0000259" key="2">
    <source>
        <dbReference type="PROSITE" id="PS50943"/>
    </source>
</evidence>
<evidence type="ECO:0000313" key="4">
    <source>
        <dbReference type="Proteomes" id="UP001231915"/>
    </source>
</evidence>
<dbReference type="SUPFAM" id="SSF47413">
    <property type="entry name" value="lambda repressor-like DNA-binding domains"/>
    <property type="match status" value="1"/>
</dbReference>
<dbReference type="Gene3D" id="1.10.260.40">
    <property type="entry name" value="lambda repressor-like DNA-binding domains"/>
    <property type="match status" value="1"/>
</dbReference>
<evidence type="ECO:0000256" key="1">
    <source>
        <dbReference type="ARBA" id="ARBA00023125"/>
    </source>
</evidence>
<name>A0ABT7ERQ9_9GAMM</name>
<sequence length="85" mass="9736">MISGNDLKAMRKKAGLTQKQMADKLNITRETVSNYELGVGEPRTGHFFKWLFYCKVDAKALLNQIKSISDEINDSDDAHRFKDDK</sequence>
<accession>A0ABT7ERQ9</accession>
<keyword evidence="4" id="KW-1185">Reference proteome</keyword>
<protein>
    <submittedName>
        <fullName evidence="3">Helix-turn-helix transcriptional regulator</fullName>
    </submittedName>
</protein>
<dbReference type="InterPro" id="IPR001387">
    <property type="entry name" value="Cro/C1-type_HTH"/>
</dbReference>
<dbReference type="Proteomes" id="UP001231915">
    <property type="component" value="Unassembled WGS sequence"/>
</dbReference>
<dbReference type="PROSITE" id="PS50943">
    <property type="entry name" value="HTH_CROC1"/>
    <property type="match status" value="1"/>
</dbReference>
<proteinExistence type="predicted"/>
<comment type="caution">
    <text evidence="3">The sequence shown here is derived from an EMBL/GenBank/DDBJ whole genome shotgun (WGS) entry which is preliminary data.</text>
</comment>
<gene>
    <name evidence="3" type="ORF">QNM18_21950</name>
</gene>
<dbReference type="CDD" id="cd00093">
    <property type="entry name" value="HTH_XRE"/>
    <property type="match status" value="1"/>
</dbReference>
<reference evidence="3 4" key="1">
    <citation type="submission" date="2023-05" db="EMBL/GenBank/DDBJ databases">
        <title>Pseudoalteromonas ardens sp. nov., Pseudoalteromonas obscura sp. nov., and Pseudoalteromonas umbrosa sp. nov., isolated from the coral Montipora capitata.</title>
        <authorList>
            <person name="Thomas E.M."/>
            <person name="Smith E.M."/>
            <person name="Papke E."/>
            <person name="Shlafstein M.D."/>
            <person name="Oline D.K."/>
            <person name="Videau P."/>
            <person name="Saw J.H."/>
            <person name="Strangman W.K."/>
            <person name="Ushijima B."/>
        </authorList>
    </citation>
    <scope>NUCLEOTIDE SEQUENCE [LARGE SCALE GENOMIC DNA]</scope>
    <source>
        <strain evidence="3 4">P94</strain>
    </source>
</reference>
<dbReference type="SMART" id="SM00530">
    <property type="entry name" value="HTH_XRE"/>
    <property type="match status" value="1"/>
</dbReference>
<keyword evidence="1" id="KW-0238">DNA-binding</keyword>
<dbReference type="InterPro" id="IPR010982">
    <property type="entry name" value="Lambda_DNA-bd_dom_sf"/>
</dbReference>
<organism evidence="3 4">
    <name type="scientific">Pseudoalteromonas obscura</name>
    <dbReference type="NCBI Taxonomy" id="3048491"/>
    <lineage>
        <taxon>Bacteria</taxon>
        <taxon>Pseudomonadati</taxon>
        <taxon>Pseudomonadota</taxon>
        <taxon>Gammaproteobacteria</taxon>
        <taxon>Alteromonadales</taxon>
        <taxon>Pseudoalteromonadaceae</taxon>
        <taxon>Pseudoalteromonas</taxon>
    </lineage>
</organism>